<dbReference type="RefSeq" id="WP_138657665.1">
    <property type="nucleotide sequence ID" value="NZ_VATY01000002.1"/>
</dbReference>
<dbReference type="Proteomes" id="UP000310314">
    <property type="component" value="Unassembled WGS sequence"/>
</dbReference>
<evidence type="ECO:0000313" key="2">
    <source>
        <dbReference type="EMBL" id="TMM56681.1"/>
    </source>
</evidence>
<evidence type="ECO:0000313" key="3">
    <source>
        <dbReference type="Proteomes" id="UP000310314"/>
    </source>
</evidence>
<dbReference type="Pfam" id="PF13585">
    <property type="entry name" value="CHU_C"/>
    <property type="match status" value="1"/>
</dbReference>
<sequence>MLAKPTKNILLVLLCFLANQAIIAQSNPIIDLVNNPNNNVDGNISTCANDGSLLPKIFLCGDNDVADLTVSYPGAQSIAWQKLDVNSCTNFGDDCTNRSPSCSYSTLSSGNAFVVNDEGKYRLRVDQGNGVFENHYFHVYQNSLEVLYQTADIGCEPTGNITVTNLGSNYGFQLVNADSNQILVPFSADNGPAFIITADGNYRIETMQLNPNTGEPIENGCLFSTPDIAIGTSNFQVQATSTEADCDGVGTVTVTASNGTPNYAYELRLDDGLDGGRGTLIDVVTNQTANTYTFTGVGQGDYLLVGRNSDGCEQSAPTTVVVDPDNTLTFDARVSQHITCKEGNILVDPDGGKPPYRYAVWKYVDESDNVITTYDSPSDIPNSEFQTREIMDVLDPGNYSFVVIDRFGCFTISNSVDIEFVPPAEFDIATVTNIACFGDASGEIQMNLIDSNGYQIQYYLFDDTITTPEANADGFSFAGAIAFNSSGYFPGLIAGEYTVVANMRKGSAECNFAENMLVTAPSNGLAGEAIVILPYTCTQTGTIRADNYGGGTPFPYGVGVPGYDFSLNGSQWQSGNDTFIGLQPGIYTIFIRDSQGCSIETNSVEILAVDSPDDLVFSSTQITCNDPTSDVTVTIVGGTADYTIQITSPSVQSSNSIVDNVAVFENLTPGTYTFEVTDVNDCTYEESFTILPITEIGVVGELLENVSCSGLSDGALRYTVNGFETTYSYTVIDGLGTTIASASSVTNSVIPLNNQPGETYTITVTDDITTCSATTTITIEVPDTPLTATLEVTDLSCTATGTNPGSVMVTAIGGWGGYQYELEDPSGTVVGPQPTSSFTGLTDTSGNYTVTVTDTGGCEVTQTFVLTPVVVPVLEVMANSLCYDSANGLTLTANVTSGGEAPFQYRLAGGAYQSNPVFSGLAPGNYTVEVIDSKNCTASESIEIFPTLTAAANLVKDLDCSATPDAEISISISGGNPTFTYEVIRDGNSVQATTPVPSIPFSYFTTTAGIYEFIITDIESCTVTTNQISVTANTAPTSIEVITEPSCNTSSDGIAELQISGGTPPYQIVFDGSAPSAQTTYPGLVAGTYNYTVTDQKGCVLTDQVTLTAPDALIPGTIDVLQDYRCDNSSAILQVINYSGGTPGYTFSIDGVNFQPSDTFSTGITAGQYTITVRDANGCTEQTPATIIDPLNPPSELTFTATASTCPAIVSDVTVTVVDGTGPFTYEITAPASATSNTTGASTGVFTGLTAGTYTFHVIDSRACEIEQNYTVVDIPEVSVLSQLTSNVSCVGTGDGEFSFTVSDFASTYSYIVENSGASVVQSQNNINVTTAIAVGSLPADTYTVTITDDTTNCTATTVTTINEPATALDFTFTNTPVTCIENATITVTPIGGWGGYEYQLENTVGPALVYAYQSNNVFTNVPAGSYTIYVRDSGGCVVDKPITIDPADAPTIALDPTSDFCYDGTDQASLVINVTDGIAPYSYRIDGGNPITAIGNPFTISNLIPKTYTIQVIDAYGCVSNILTETINPHLTASAVVTKALDCSASPDAIIDVTISNGYTPYATYEVSSDGGGSWGAPVAIVGSNFSYSTAVDGTYDFRITDNSGCAVITQATVAPILNPVITSLVQTTDILCNGDAGATIQVNLDPSQGVAPFTIAVVNTTTATNYGTQTSGLPAGTYEVTITDSNACTDMDVIVITEPDVITYAIALTDIQCDAAGTDPTNNTIPGSISVTNVAGGTVEYTYYLTANNGMPTQTYTTSPGSRDHTFTILNFGIYHVEIIDANGCTVTSNEIIASPPDDLDIDVSTVTTDCSVGGTAIVSVSSAFSSNDYEFAILEYFSPPYSNNYQGPDVVNGDTATFTGLVPGTTYTFVVFDNATRCYYFETADAPIDSPSNLTSTLDAVNNVSCKGSADGSVSFTFDNYDSGATGVSYEIFNAQSNISTGLGNPNISVNPPAPGTGVQISNAGPLLPGVYYILFTELNGAFPGCSVASEQFTIEEASVQLVANANLVKNDNCNLNAGEVSASGQFGRAPYEFQIALSTDTAPTQLTWAGSSTNVFNVEGGNYIVYVKDAFGCIQPAPVLVPTDPEPEISVVVPNECTADEGAFSSVITLDVAGIVPHAIRVDGGAPQAAPALVNAGDTMTISNLSSGPHSIEILDLNGCGEIENFTIYPPLTIYANITAGENCDPANSGEVSVFANGGSGNYSFSQITPAGATNTTGIFTGLTHSIAYTFEARDTTTNCSEQVTITIPTPAIPTFTLTPTPVSCFGGSDGTITVNLLAGNIDTPYSYSRDGGTTTQTSNVFNGLAAGTYTITVISDKGCQDTDTIDIAEPTQLDISANRSDFSCDDDASTITVTINETTPGNPSGTAPYAYSFDNGVNFQPTNTYQVPFGSPDINVVVRDANGCLDTEVVSIPIRQDVTATITADAPIDCADNQQVISINAIDGSGNYTYTELPSGATVADPNAIILNQPGTYVYEVLDTTTNCSVTVEHIIAPYDVIEVTATVASEALCSDSTDGTIEVTITGYTGTFDYEVLDASGNAIAGTADSDNATSDPYVFTVSTTVDAGIYSVQISETAFPECDGISNQVTVDAPEPLSLQLVSNVNANCNEANAIVTVQATGGTAPYSYGVSVRGAGDPGAYPFDNTVELDPTTGLDWDIYVRDANNCVIALPLEITVDTDTIPDIALAIDDECAAEGAFDIIVSLDAVNFGIAPYTMSIDGGAFESIGSFPHTYSNQRSGSHIVVIRDANNCGETENIIIDPELLISTLVVTQPTCTTNDGVIEFTITGGDASNMVTLLNAGTLTDTGLTPTGNQFVGVGSGDYIVRVTDTPLTPSSCFADAPVSLEIPTPVTLLPTDWTDISCTGASDGTITINLEPSSVGVNDNPIYSYTIENTTLGSAPVNQDTALFTNLAPGVYNITVTSGRDCIATDQVEIVEPNPLTADNPVVNPFTCDVNNLVNVATIDVANISGGTSDYFYSVDGTNYFPISGTSFSHSVTVSGDYTFIIRDDNGCELPLPTVTVEPLPVITLSVTEGFADCPTGQEISVTSTGHSTPTDLTFELLEKGEIQANLTSSTATFNLTDPGTYNIKVTDNVTGCYELIGYEIDPRPQWDIALTATTPITCFGDTNGTLEVTFTGYAGAYDYEVFNEDGTTAGVSSTGETLHPLLISNMPAGNYYVSVTPTDYPYCEVKETLVATIQSPIEPLTAVTEDLLASGCPNDMGEISVVPEGGYAPYDITLTPSSGSPIVVSDVFAHVFTRLPAGGYTILVVDSQGCPWNGTGNVALTPDIDASATGTPPVCFDDPDGIIVANATGGSGEFNYFINYYDETGTSIEFTPSVPQQSNEFNFLGEGYYSITVTDDMGCSDTTAIIFLDGPDQLLAEVALTTAMTCDSPAIVTATAAGGTAPYLYQLEDDSGNIVTAFQSNNVFSVSDAGTYRVRITDANNCETLGQVPVVVPEIPPVQLTIDFASTSVSCADDMTASIYASAIGGIGEYTFDLILGGTVVQSQIDFRKVVFEDLAPGEYTVRVTSEGGCPPDEELVSISNPEPLIYNSEVTPETCVDEQDGSITLMLSGGGGGYQYSISPNLDQFFNEDPEQGLPTGQYRFEDLAPGVYTIIAQDSNGCFFVREYPIEPATEMMINIETTPETCEGDMDGSITLDISGGTAPYSTRLSTESSFIRDRLTFPDMAAGAYIIFVEDANGCPVDLGVTIEPGVNLNAIVEPIYECTGNIPENYINITFEDPNIIGDVLYALDSTDPNDLQLTPDFRNIAPGSHYLRIQHSGGCPIDIPFEIQAFDPLTLMLEQNNLNEITAIADGGEPAYTFYFNDYNNGSDNTYHINRSGTYVVRVIDQNGCEAMANIEMEFIDIEIPNFFTPDGDGQNDRWLPENTEGWPEIVVKIYDRYGRVVADDVVNRNGWDGLYKNSELPTGDYWYVIKLHGENDDREFVGHFTLYR</sequence>
<dbReference type="NCBIfam" id="TIGR04131">
    <property type="entry name" value="Bac_Flav_CTERM"/>
    <property type="match status" value="1"/>
</dbReference>
<feature type="chain" id="PRO_5024455434" evidence="1">
    <location>
        <begin position="24"/>
        <end position="3962"/>
    </location>
</feature>
<reference evidence="2 3" key="1">
    <citation type="submission" date="2019-05" db="EMBL/GenBank/DDBJ databases">
        <authorList>
            <person name="Zhang J.-Y."/>
            <person name="Feg X."/>
            <person name="Du Z.-J."/>
        </authorList>
    </citation>
    <scope>NUCLEOTIDE SEQUENCE [LARGE SCALE GENOMIC DNA]</scope>
    <source>
        <strain evidence="2 3">RZ26</strain>
    </source>
</reference>
<proteinExistence type="predicted"/>
<accession>A0A5S3PPT0</accession>
<dbReference type="InterPro" id="IPR026341">
    <property type="entry name" value="T9SS_type_B"/>
</dbReference>
<keyword evidence="1" id="KW-0732">Signal</keyword>
<dbReference type="InterPro" id="IPR025667">
    <property type="entry name" value="SprB_repeat"/>
</dbReference>
<organism evidence="2 3">
    <name type="scientific">Maribacter algarum</name>
    <name type="common">ex Zhang et al. 2020</name>
    <dbReference type="NCBI Taxonomy" id="2578118"/>
    <lineage>
        <taxon>Bacteria</taxon>
        <taxon>Pseudomonadati</taxon>
        <taxon>Bacteroidota</taxon>
        <taxon>Flavobacteriia</taxon>
        <taxon>Flavobacteriales</taxon>
        <taxon>Flavobacteriaceae</taxon>
        <taxon>Maribacter</taxon>
    </lineage>
</organism>
<dbReference type="OrthoDB" id="607469at2"/>
<comment type="caution">
    <text evidence="2">The sequence shown here is derived from an EMBL/GenBank/DDBJ whole genome shotgun (WGS) entry which is preliminary data.</text>
</comment>
<protein>
    <submittedName>
        <fullName evidence="2">T9SS type B sorting domain-containing protein</fullName>
    </submittedName>
</protein>
<dbReference type="EMBL" id="VATY01000002">
    <property type="protein sequence ID" value="TMM56681.1"/>
    <property type="molecule type" value="Genomic_DNA"/>
</dbReference>
<dbReference type="Pfam" id="PF13573">
    <property type="entry name" value="SprB"/>
    <property type="match status" value="8"/>
</dbReference>
<dbReference type="Gene3D" id="2.60.40.740">
    <property type="match status" value="1"/>
</dbReference>
<evidence type="ECO:0000256" key="1">
    <source>
        <dbReference type="SAM" id="SignalP"/>
    </source>
</evidence>
<keyword evidence="3" id="KW-1185">Reference proteome</keyword>
<gene>
    <name evidence="2" type="ORF">FEE95_09260</name>
</gene>
<feature type="signal peptide" evidence="1">
    <location>
        <begin position="1"/>
        <end position="23"/>
    </location>
</feature>
<name>A0A5S3PPT0_9FLAO</name>